<dbReference type="GO" id="GO:0046872">
    <property type="term" value="F:metal ion binding"/>
    <property type="evidence" value="ECO:0007669"/>
    <property type="project" value="UniProtKB-ARBA"/>
</dbReference>
<dbReference type="Pfam" id="PF05721">
    <property type="entry name" value="PhyH"/>
    <property type="match status" value="1"/>
</dbReference>
<dbReference type="SUPFAM" id="SSF51197">
    <property type="entry name" value="Clavaminate synthase-like"/>
    <property type="match status" value="1"/>
</dbReference>
<dbReference type="PANTHER" id="PTHR20883:SF48">
    <property type="entry name" value="ECTOINE DIOXYGENASE"/>
    <property type="match status" value="1"/>
</dbReference>
<dbReference type="Gene3D" id="2.60.120.620">
    <property type="entry name" value="q2cbj1_9rhob like domain"/>
    <property type="match status" value="1"/>
</dbReference>
<dbReference type="EMBL" id="UINC01001594">
    <property type="protein sequence ID" value="SUZ84480.1"/>
    <property type="molecule type" value="Genomic_DNA"/>
</dbReference>
<dbReference type="GO" id="GO:0016491">
    <property type="term" value="F:oxidoreductase activity"/>
    <property type="evidence" value="ECO:0007669"/>
    <property type="project" value="UniProtKB-ARBA"/>
</dbReference>
<reference evidence="1" key="1">
    <citation type="submission" date="2018-05" db="EMBL/GenBank/DDBJ databases">
        <authorList>
            <person name="Lanie J.A."/>
            <person name="Ng W.-L."/>
            <person name="Kazmierczak K.M."/>
            <person name="Andrzejewski T.M."/>
            <person name="Davidsen T.M."/>
            <person name="Wayne K.J."/>
            <person name="Tettelin H."/>
            <person name="Glass J.I."/>
            <person name="Rusch D."/>
            <person name="Podicherti R."/>
            <person name="Tsui H.-C.T."/>
            <person name="Winkler M.E."/>
        </authorList>
    </citation>
    <scope>NUCLEOTIDE SEQUENCE</scope>
</reference>
<name>A0A381QZ86_9ZZZZ</name>
<organism evidence="1">
    <name type="scientific">marine metagenome</name>
    <dbReference type="NCBI Taxonomy" id="408172"/>
    <lineage>
        <taxon>unclassified sequences</taxon>
        <taxon>metagenomes</taxon>
        <taxon>ecological metagenomes</taxon>
    </lineage>
</organism>
<gene>
    <name evidence="1" type="ORF">METZ01_LOCUS37334</name>
</gene>
<evidence type="ECO:0000313" key="1">
    <source>
        <dbReference type="EMBL" id="SUZ84480.1"/>
    </source>
</evidence>
<proteinExistence type="predicted"/>
<dbReference type="PANTHER" id="PTHR20883">
    <property type="entry name" value="PHYTANOYL-COA DIOXYGENASE DOMAIN CONTAINING 1"/>
    <property type="match status" value="1"/>
</dbReference>
<evidence type="ECO:0008006" key="2">
    <source>
        <dbReference type="Google" id="ProtNLM"/>
    </source>
</evidence>
<dbReference type="AlphaFoldDB" id="A0A381QZ86"/>
<sequence>MCSSQIGWLVFGIPNQGRLLNQTPTHYGETGMSTHLNKAEIEAFRRRGYHTPLRVLSVDEAVAMRQKLETITAESDSPGTATPLTDLHLIYRWAWDAINDPRIVDPVVDLLGPNVLLWSLNWFIKEPLDGTFVTYHQDATYWGLEPHDVVTAWVALSDAGPTTGPMKFIPESHRGVVQDHVDTFAAQNLLSRGQVIEQDISDNDSILAPLKVGEMSLHHVRLIHGSEPNLTHDRRIGMVLRYCATHVKQSKLRDTAVLVHGLDAYGHFDLLPAPKIDAGDEELLRQKDALQRMQRALHSKDYE</sequence>
<protein>
    <recommendedName>
        <fullName evidence="2">Phytanoyl-CoA dioxygenase</fullName>
    </recommendedName>
</protein>
<accession>A0A381QZ86</accession>
<dbReference type="InterPro" id="IPR008775">
    <property type="entry name" value="Phytyl_CoA_dOase-like"/>
</dbReference>